<proteinExistence type="predicted"/>
<comment type="caution">
    <text evidence="1">The sequence shown here is derived from an EMBL/GenBank/DDBJ whole genome shotgun (WGS) entry which is preliminary data.</text>
</comment>
<evidence type="ECO:0000313" key="2">
    <source>
        <dbReference type="Proteomes" id="UP000232587"/>
    </source>
</evidence>
<dbReference type="OrthoDB" id="6399948at2"/>
<dbReference type="AlphaFoldDB" id="A0A2N0H445"/>
<evidence type="ECO:0008006" key="3">
    <source>
        <dbReference type="Google" id="ProtNLM"/>
    </source>
</evidence>
<dbReference type="Proteomes" id="UP000232587">
    <property type="component" value="Unassembled WGS sequence"/>
</dbReference>
<sequence>MTSKQSGSDLERFPDCDGLRKLSSCGGGGGSSDDINEAQQFAYDAWDEPDRTRRNLLARKALARSPLCADAWLQLSELRNLSDSQRREYLLRAVCAGELAVGERRFAEAKGDFWLVLDTRPYMRARFALAQDLWYSCDKGERIAAIAHLHEMLDLNPNDNQGLRYVLLIWLIRSDAYQAAENLLDKHRDEISAFMEFTRVLLAYRTQGDCEKTHDMAAKAYLTNRHIPHYLANSELWHEESGTYSPGRESEAAWYAQELGIDWFCTHGAIEWLAHCTDREPVRNRDGETLH</sequence>
<dbReference type="RefSeq" id="WP_100868334.1">
    <property type="nucleotide sequence ID" value="NZ_PHUF01000006.1"/>
</dbReference>
<name>A0A2N0H445_9SPHN</name>
<organism evidence="1 2">
    <name type="scientific">Novosphingobium kunmingense</name>
    <dbReference type="NCBI Taxonomy" id="1211806"/>
    <lineage>
        <taxon>Bacteria</taxon>
        <taxon>Pseudomonadati</taxon>
        <taxon>Pseudomonadota</taxon>
        <taxon>Alphaproteobacteria</taxon>
        <taxon>Sphingomonadales</taxon>
        <taxon>Sphingomonadaceae</taxon>
        <taxon>Novosphingobium</taxon>
    </lineage>
</organism>
<keyword evidence="2" id="KW-1185">Reference proteome</keyword>
<gene>
    <name evidence="1" type="ORF">B0I00_3157</name>
</gene>
<dbReference type="EMBL" id="PHUF01000006">
    <property type="protein sequence ID" value="PKB13715.1"/>
    <property type="molecule type" value="Genomic_DNA"/>
</dbReference>
<accession>A0A2N0H445</accession>
<protein>
    <recommendedName>
        <fullName evidence="3">Tetratricopeptide repeat protein</fullName>
    </recommendedName>
</protein>
<evidence type="ECO:0000313" key="1">
    <source>
        <dbReference type="EMBL" id="PKB13715.1"/>
    </source>
</evidence>
<reference evidence="1 2" key="1">
    <citation type="submission" date="2017-11" db="EMBL/GenBank/DDBJ databases">
        <title>Genomic Encyclopedia of Type Strains, Phase III (KMG-III): the genomes of soil and plant-associated and newly described type strains.</title>
        <authorList>
            <person name="Whitman W."/>
        </authorList>
    </citation>
    <scope>NUCLEOTIDE SEQUENCE [LARGE SCALE GENOMIC DNA]</scope>
    <source>
        <strain evidence="1 2">CGMCC 1.12274</strain>
    </source>
</reference>